<proteinExistence type="predicted"/>
<keyword evidence="2" id="KW-0808">Transferase</keyword>
<name>A0A161JND1_9ZZZZ</name>
<evidence type="ECO:0000256" key="1">
    <source>
        <dbReference type="ARBA" id="ARBA00022676"/>
    </source>
</evidence>
<dbReference type="AlphaFoldDB" id="A0A161JND1"/>
<organism evidence="3">
    <name type="scientific">hydrothermal vent metagenome</name>
    <dbReference type="NCBI Taxonomy" id="652676"/>
    <lineage>
        <taxon>unclassified sequences</taxon>
        <taxon>metagenomes</taxon>
        <taxon>ecological metagenomes</taxon>
    </lineage>
</organism>
<accession>A0A161JND1</accession>
<dbReference type="GO" id="GO:0106361">
    <property type="term" value="F:protein-arginine rhamnosyltransferase activity"/>
    <property type="evidence" value="ECO:0007669"/>
    <property type="project" value="InterPro"/>
</dbReference>
<protein>
    <recommendedName>
        <fullName evidence="4">Elongation factor P maturation arginine rhamnosyltransferase EarP</fullName>
    </recommendedName>
</protein>
<gene>
    <name evidence="3" type="ORF">MGWOODY_Tha68</name>
</gene>
<evidence type="ECO:0000256" key="2">
    <source>
        <dbReference type="ARBA" id="ARBA00022679"/>
    </source>
</evidence>
<dbReference type="InterPro" id="IPR016633">
    <property type="entry name" value="EarP"/>
</dbReference>
<evidence type="ECO:0008006" key="4">
    <source>
        <dbReference type="Google" id="ProtNLM"/>
    </source>
</evidence>
<reference evidence="3" key="1">
    <citation type="submission" date="2015-10" db="EMBL/GenBank/DDBJ databases">
        <authorList>
            <person name="Gilbert D.G."/>
        </authorList>
    </citation>
    <scope>NUCLEOTIDE SEQUENCE</scope>
</reference>
<dbReference type="Pfam" id="PF10093">
    <property type="entry name" value="EarP"/>
    <property type="match status" value="1"/>
</dbReference>
<dbReference type="PIRSF" id="PIRSF015557">
    <property type="entry name" value="UCP015557"/>
    <property type="match status" value="1"/>
</dbReference>
<dbReference type="EMBL" id="CZQC01000028">
    <property type="protein sequence ID" value="CUS40902.1"/>
    <property type="molecule type" value="Genomic_DNA"/>
</dbReference>
<sequence length="377" mass="41916">MSLQWHIFCRVVDNFGDIGVCWRLAQQLVREHQQVLTLWVDDLNSFNAICPNASTTAAEQTVNGVEIRHWREIIDVSLAAHADVVIEAFACDLPEAWLASMAQREPQPQWLNLEYLSAEAWTLDCHLGCSPLAGMQRVFFFPGFAAGSGGVLIDSELLATAETLKSATAQQTFLASLGVVEDGLFDRRISLFAYENPAVETLLAALANDLTTSHLFVPTGRVTADVERWLGRALIEGASLQRGSLTITALPFMSQLEYDGLLAICDFNCVRGEESFVRSQVLGKPTLWHIYPQDDNAHIDKLEAFLEVYLADADVQLASQISALSLHWNQVHSAIGDWSAVLQRLPMWQQHAEGWRQHLKSNGDLASNLVTYVKNRV</sequence>
<keyword evidence="1" id="KW-0328">Glycosyltransferase</keyword>
<evidence type="ECO:0000313" key="3">
    <source>
        <dbReference type="EMBL" id="CUS40902.1"/>
    </source>
</evidence>
<dbReference type="NCBIfam" id="TIGR03837">
    <property type="entry name" value="efp_Arg_rhamno"/>
    <property type="match status" value="1"/>
</dbReference>